<gene>
    <name evidence="1" type="ORF">GPM918_LOCUS42779</name>
    <name evidence="2" type="ORF">SRO942_LOCUS44108</name>
</gene>
<accession>A0A816B7J8</accession>
<dbReference type="EMBL" id="CAJNOQ010036976">
    <property type="protein sequence ID" value="CAF1606519.1"/>
    <property type="molecule type" value="Genomic_DNA"/>
</dbReference>
<feature type="non-terminal residue" evidence="1">
    <location>
        <position position="1"/>
    </location>
</feature>
<organism evidence="1 3">
    <name type="scientific">Didymodactylos carnosus</name>
    <dbReference type="NCBI Taxonomy" id="1234261"/>
    <lineage>
        <taxon>Eukaryota</taxon>
        <taxon>Metazoa</taxon>
        <taxon>Spiralia</taxon>
        <taxon>Gnathifera</taxon>
        <taxon>Rotifera</taxon>
        <taxon>Eurotatoria</taxon>
        <taxon>Bdelloidea</taxon>
        <taxon>Philodinida</taxon>
        <taxon>Philodinidae</taxon>
        <taxon>Didymodactylos</taxon>
    </lineage>
</organism>
<dbReference type="Proteomes" id="UP000681722">
    <property type="component" value="Unassembled WGS sequence"/>
</dbReference>
<dbReference type="EMBL" id="CAJOBC010103558">
    <property type="protein sequence ID" value="CAF4486647.1"/>
    <property type="molecule type" value="Genomic_DNA"/>
</dbReference>
<evidence type="ECO:0000313" key="3">
    <source>
        <dbReference type="Proteomes" id="UP000663829"/>
    </source>
</evidence>
<comment type="caution">
    <text evidence="1">The sequence shown here is derived from an EMBL/GenBank/DDBJ whole genome shotgun (WGS) entry which is preliminary data.</text>
</comment>
<evidence type="ECO:0000313" key="2">
    <source>
        <dbReference type="EMBL" id="CAF4486647.1"/>
    </source>
</evidence>
<proteinExistence type="predicted"/>
<name>A0A816B7J8_9BILA</name>
<reference evidence="1" key="1">
    <citation type="submission" date="2021-02" db="EMBL/GenBank/DDBJ databases">
        <authorList>
            <person name="Nowell W R."/>
        </authorList>
    </citation>
    <scope>NUCLEOTIDE SEQUENCE</scope>
</reference>
<keyword evidence="3" id="KW-1185">Reference proteome</keyword>
<evidence type="ECO:0000313" key="1">
    <source>
        <dbReference type="EMBL" id="CAF1606519.1"/>
    </source>
</evidence>
<dbReference type="AlphaFoldDB" id="A0A816B7J8"/>
<sequence length="112" mass="12393">ICTGGIEIVDCIEPVFGDNRMELVEFVDDVGPELVNKRFDADCDHPDGFVALQSLQVLSLRVLSVDVGNEYSIDNERTRFVFAEVEDFRIFSLGIARLSKGCIPAFANPPAQ</sequence>
<protein>
    <submittedName>
        <fullName evidence="1">Uncharacterized protein</fullName>
    </submittedName>
</protein>
<dbReference type="Proteomes" id="UP000663829">
    <property type="component" value="Unassembled WGS sequence"/>
</dbReference>